<gene>
    <name evidence="1" type="ORF">ASPFODRAFT_481712</name>
</gene>
<dbReference type="Proteomes" id="UP000184063">
    <property type="component" value="Unassembled WGS sequence"/>
</dbReference>
<name>A0A1M3TQY8_ASPLC</name>
<reference evidence="2" key="1">
    <citation type="journal article" date="2017" name="Genome Biol.">
        <title>Comparative genomics reveals high biological diversity and specific adaptations in the industrially and medically important fungal genus Aspergillus.</title>
        <authorList>
            <person name="de Vries R.P."/>
            <person name="Riley R."/>
            <person name="Wiebenga A."/>
            <person name="Aguilar-Osorio G."/>
            <person name="Amillis S."/>
            <person name="Uchima C.A."/>
            <person name="Anderluh G."/>
            <person name="Asadollahi M."/>
            <person name="Askin M."/>
            <person name="Barry K."/>
            <person name="Battaglia E."/>
            <person name="Bayram O."/>
            <person name="Benocci T."/>
            <person name="Braus-Stromeyer S.A."/>
            <person name="Caldana C."/>
            <person name="Canovas D."/>
            <person name="Cerqueira G.C."/>
            <person name="Chen F."/>
            <person name="Chen W."/>
            <person name="Choi C."/>
            <person name="Clum A."/>
            <person name="Dos Santos R.A."/>
            <person name="Damasio A.R."/>
            <person name="Diallinas G."/>
            <person name="Emri T."/>
            <person name="Fekete E."/>
            <person name="Flipphi M."/>
            <person name="Freyberg S."/>
            <person name="Gallo A."/>
            <person name="Gournas C."/>
            <person name="Habgood R."/>
            <person name="Hainaut M."/>
            <person name="Harispe M.L."/>
            <person name="Henrissat B."/>
            <person name="Hilden K.S."/>
            <person name="Hope R."/>
            <person name="Hossain A."/>
            <person name="Karabika E."/>
            <person name="Karaffa L."/>
            <person name="Karanyi Z."/>
            <person name="Krasevec N."/>
            <person name="Kuo A."/>
            <person name="Kusch H."/>
            <person name="LaButti K."/>
            <person name="Lagendijk E.L."/>
            <person name="Lapidus A."/>
            <person name="Levasseur A."/>
            <person name="Lindquist E."/>
            <person name="Lipzen A."/>
            <person name="Logrieco A.F."/>
            <person name="MacCabe A."/>
            <person name="Maekelae M.R."/>
            <person name="Malavazi I."/>
            <person name="Melin P."/>
            <person name="Meyer V."/>
            <person name="Mielnichuk N."/>
            <person name="Miskei M."/>
            <person name="Molnar A.P."/>
            <person name="Mule G."/>
            <person name="Ngan C.Y."/>
            <person name="Orejas M."/>
            <person name="Orosz E."/>
            <person name="Ouedraogo J.P."/>
            <person name="Overkamp K.M."/>
            <person name="Park H.-S."/>
            <person name="Perrone G."/>
            <person name="Piumi F."/>
            <person name="Punt P.J."/>
            <person name="Ram A.F."/>
            <person name="Ramon A."/>
            <person name="Rauscher S."/>
            <person name="Record E."/>
            <person name="Riano-Pachon D.M."/>
            <person name="Robert V."/>
            <person name="Roehrig J."/>
            <person name="Ruller R."/>
            <person name="Salamov A."/>
            <person name="Salih N.S."/>
            <person name="Samson R.A."/>
            <person name="Sandor E."/>
            <person name="Sanguinetti M."/>
            <person name="Schuetze T."/>
            <person name="Sepcic K."/>
            <person name="Shelest E."/>
            <person name="Sherlock G."/>
            <person name="Sophianopoulou V."/>
            <person name="Squina F.M."/>
            <person name="Sun H."/>
            <person name="Susca A."/>
            <person name="Todd R.B."/>
            <person name="Tsang A."/>
            <person name="Unkles S.E."/>
            <person name="van de Wiele N."/>
            <person name="van Rossen-Uffink D."/>
            <person name="Oliveira J.V."/>
            <person name="Vesth T.C."/>
            <person name="Visser J."/>
            <person name="Yu J.-H."/>
            <person name="Zhou M."/>
            <person name="Andersen M.R."/>
            <person name="Archer D.B."/>
            <person name="Baker S.E."/>
            <person name="Benoit I."/>
            <person name="Brakhage A.A."/>
            <person name="Braus G.H."/>
            <person name="Fischer R."/>
            <person name="Frisvad J.C."/>
            <person name="Goldman G.H."/>
            <person name="Houbraken J."/>
            <person name="Oakley B."/>
            <person name="Pocsi I."/>
            <person name="Scazzocchio C."/>
            <person name="Seiboth B."/>
            <person name="vanKuyk P.A."/>
            <person name="Wortman J."/>
            <person name="Dyer P.S."/>
            <person name="Grigoriev I.V."/>
        </authorList>
    </citation>
    <scope>NUCLEOTIDE SEQUENCE [LARGE SCALE GENOMIC DNA]</scope>
    <source>
        <strain evidence="2">CBS 106.47</strain>
    </source>
</reference>
<dbReference type="EMBL" id="KV878238">
    <property type="protein sequence ID" value="OJZ89135.1"/>
    <property type="molecule type" value="Genomic_DNA"/>
</dbReference>
<evidence type="ECO:0000313" key="2">
    <source>
        <dbReference type="Proteomes" id="UP000184063"/>
    </source>
</evidence>
<sequence length="89" mass="10147">MVAINEANPRVSDDSHVLRIMRIRLLLRTAWNIMMKPPILRMGKTVCSSKCPGLSYTSASRERLKTLWDFIVFHWLSFPTDANRVGAAS</sequence>
<protein>
    <submittedName>
        <fullName evidence="1">Uncharacterized protein</fullName>
    </submittedName>
</protein>
<accession>A0A1M3TQY8</accession>
<evidence type="ECO:0000313" key="1">
    <source>
        <dbReference type="EMBL" id="OJZ89135.1"/>
    </source>
</evidence>
<dbReference type="AlphaFoldDB" id="A0A1M3TQY8"/>
<proteinExistence type="predicted"/>
<organism evidence="1 2">
    <name type="scientific">Aspergillus luchuensis (strain CBS 106.47)</name>
    <dbReference type="NCBI Taxonomy" id="1137211"/>
    <lineage>
        <taxon>Eukaryota</taxon>
        <taxon>Fungi</taxon>
        <taxon>Dikarya</taxon>
        <taxon>Ascomycota</taxon>
        <taxon>Pezizomycotina</taxon>
        <taxon>Eurotiomycetes</taxon>
        <taxon>Eurotiomycetidae</taxon>
        <taxon>Eurotiales</taxon>
        <taxon>Aspergillaceae</taxon>
        <taxon>Aspergillus</taxon>
        <taxon>Aspergillus subgen. Circumdati</taxon>
    </lineage>
</organism>
<dbReference type="VEuPathDB" id="FungiDB:ASPFODRAFT_481712"/>